<gene>
    <name evidence="1" type="ORF">D1B31_06735</name>
</gene>
<dbReference type="RefSeq" id="WP_118920004.1">
    <property type="nucleotide sequence ID" value="NZ_QWEG01000004.1"/>
</dbReference>
<sequence length="229" mass="26049">MRRIRKSSIVSYSHYGHTKVPNTIQTSCPTCRKTSSFSLKANYQKSKNGFLTEGTCSSCKKDSTFVMILKGVPDDTGNPIDVYIYDPHSSKQPINQLEQLPDIPPDLVRAYRSALNIYQWKDNAATAVMSKRVIESIYKHFAGAKGNGQPLSEQSEQIVENLDLVKPIRYLDLLLRPENPFYEILELEKELDDETAAHLMDLLENLIDYLFVLPGNIEITYTNIQQNSK</sequence>
<dbReference type="EMBL" id="QWEG01000004">
    <property type="protein sequence ID" value="RHW41420.1"/>
    <property type="molecule type" value="Genomic_DNA"/>
</dbReference>
<evidence type="ECO:0008006" key="3">
    <source>
        <dbReference type="Google" id="ProtNLM"/>
    </source>
</evidence>
<dbReference type="Proteomes" id="UP000284416">
    <property type="component" value="Unassembled WGS sequence"/>
</dbReference>
<organism evidence="1 2">
    <name type="scientific">Neobacillus notoginsengisoli</name>
    <dbReference type="NCBI Taxonomy" id="1578198"/>
    <lineage>
        <taxon>Bacteria</taxon>
        <taxon>Bacillati</taxon>
        <taxon>Bacillota</taxon>
        <taxon>Bacilli</taxon>
        <taxon>Bacillales</taxon>
        <taxon>Bacillaceae</taxon>
        <taxon>Neobacillus</taxon>
    </lineage>
</organism>
<protein>
    <recommendedName>
        <fullName evidence="3">DUF4145 domain-containing protein</fullName>
    </recommendedName>
</protein>
<dbReference type="OrthoDB" id="979709at2"/>
<keyword evidence="2" id="KW-1185">Reference proteome</keyword>
<comment type="caution">
    <text evidence="1">The sequence shown here is derived from an EMBL/GenBank/DDBJ whole genome shotgun (WGS) entry which is preliminary data.</text>
</comment>
<accession>A0A417YVK2</accession>
<evidence type="ECO:0000313" key="1">
    <source>
        <dbReference type="EMBL" id="RHW41420.1"/>
    </source>
</evidence>
<reference evidence="1 2" key="1">
    <citation type="journal article" date="2017" name="Int. J. Syst. Evol. Microbiol.">
        <title>Bacillus notoginsengisoli sp. nov., a novel bacterium isolated from the rhizosphere of Panax notoginseng.</title>
        <authorList>
            <person name="Zhang M.Y."/>
            <person name="Cheng J."/>
            <person name="Cai Y."/>
            <person name="Zhang T.Y."/>
            <person name="Wu Y.Y."/>
            <person name="Manikprabhu D."/>
            <person name="Li W.J."/>
            <person name="Zhang Y.X."/>
        </authorList>
    </citation>
    <scope>NUCLEOTIDE SEQUENCE [LARGE SCALE GENOMIC DNA]</scope>
    <source>
        <strain evidence="1 2">JCM 30743</strain>
    </source>
</reference>
<name>A0A417YVK2_9BACI</name>
<dbReference type="AlphaFoldDB" id="A0A417YVK2"/>
<evidence type="ECO:0000313" key="2">
    <source>
        <dbReference type="Proteomes" id="UP000284416"/>
    </source>
</evidence>
<proteinExistence type="predicted"/>